<evidence type="ECO:0000256" key="11">
    <source>
        <dbReference type="ARBA" id="ARBA00054813"/>
    </source>
</evidence>
<feature type="transmembrane region" description="Helical" evidence="12">
    <location>
        <begin position="859"/>
        <end position="877"/>
    </location>
</feature>
<dbReference type="PROSITE" id="PS00980">
    <property type="entry name" value="G_PROTEIN_RECEP_F3_2"/>
    <property type="match status" value="1"/>
</dbReference>
<proteinExistence type="inferred from homology"/>
<evidence type="ECO:0000256" key="12">
    <source>
        <dbReference type="SAM" id="Phobius"/>
    </source>
</evidence>
<evidence type="ECO:0000256" key="1">
    <source>
        <dbReference type="ARBA" id="ARBA00004651"/>
    </source>
</evidence>
<comment type="subcellular location">
    <subcellularLocation>
        <location evidence="1">Cell membrane</location>
        <topology evidence="1">Multi-pass membrane protein</topology>
    </subcellularLocation>
</comment>
<comment type="function">
    <text evidence="11">G-protein coupled receptor for glutamate. Ligand binding causes a conformation change that triggers signaling via guanine nucleotide-binding proteins (G proteins) and modulates the activity of down-stream effectors.</text>
</comment>
<evidence type="ECO:0000256" key="3">
    <source>
        <dbReference type="ARBA" id="ARBA00022475"/>
    </source>
</evidence>
<keyword evidence="6" id="KW-0297">G-protein coupled receptor</keyword>
<feature type="transmembrane region" description="Helical" evidence="12">
    <location>
        <begin position="812"/>
        <end position="831"/>
    </location>
</feature>
<feature type="domain" description="G-protein coupled receptors family 3 profile" evidence="13">
    <location>
        <begin position="699"/>
        <end position="1003"/>
    </location>
</feature>
<evidence type="ECO:0000256" key="10">
    <source>
        <dbReference type="ARBA" id="ARBA00023224"/>
    </source>
</evidence>
<evidence type="ECO:0000256" key="9">
    <source>
        <dbReference type="ARBA" id="ARBA00023180"/>
    </source>
</evidence>
<comment type="caution">
    <text evidence="14">The sequence shown here is derived from an EMBL/GenBank/DDBJ whole genome shotgun (WGS) entry which is preliminary data.</text>
</comment>
<evidence type="ECO:0000259" key="13">
    <source>
        <dbReference type="PROSITE" id="PS50259"/>
    </source>
</evidence>
<dbReference type="InterPro" id="IPR050726">
    <property type="entry name" value="mGluR"/>
</dbReference>
<evidence type="ECO:0000313" key="15">
    <source>
        <dbReference type="Proteomes" id="UP001607303"/>
    </source>
</evidence>
<evidence type="ECO:0000256" key="2">
    <source>
        <dbReference type="ARBA" id="ARBA00007242"/>
    </source>
</evidence>
<evidence type="ECO:0000256" key="6">
    <source>
        <dbReference type="ARBA" id="ARBA00023040"/>
    </source>
</evidence>
<feature type="transmembrane region" description="Helical" evidence="12">
    <location>
        <begin position="740"/>
        <end position="760"/>
    </location>
</feature>
<keyword evidence="9" id="KW-0325">Glycoprotein</keyword>
<feature type="transmembrane region" description="Helical" evidence="12">
    <location>
        <begin position="938"/>
        <end position="954"/>
    </location>
</feature>
<dbReference type="InterPro" id="IPR000337">
    <property type="entry name" value="GPCR_3"/>
</dbReference>
<reference evidence="14 15" key="1">
    <citation type="journal article" date="2024" name="Ann. Entomol. Soc. Am.">
        <title>Genomic analyses of the southern and eastern yellowjacket wasps (Hymenoptera: Vespidae) reveal evolutionary signatures of social life.</title>
        <authorList>
            <person name="Catto M.A."/>
            <person name="Caine P.B."/>
            <person name="Orr S.E."/>
            <person name="Hunt B.G."/>
            <person name="Goodisman M.A.D."/>
        </authorList>
    </citation>
    <scope>NUCLEOTIDE SEQUENCE [LARGE SCALE GENOMIC DNA]</scope>
    <source>
        <strain evidence="14">232</strain>
        <tissue evidence="14">Head and thorax</tissue>
    </source>
</reference>
<feature type="transmembrane region" description="Helical" evidence="12">
    <location>
        <begin position="696"/>
        <end position="719"/>
    </location>
</feature>
<dbReference type="InterPro" id="IPR001828">
    <property type="entry name" value="ANF_lig-bd_rcpt"/>
</dbReference>
<keyword evidence="4 12" id="KW-0812">Transmembrane</keyword>
<keyword evidence="7 12" id="KW-0472">Membrane</keyword>
<dbReference type="PROSITE" id="PS50259">
    <property type="entry name" value="G_PROTEIN_RECEP_F3_4"/>
    <property type="match status" value="1"/>
</dbReference>
<keyword evidence="5 12" id="KW-1133">Transmembrane helix</keyword>
<evidence type="ECO:0000256" key="5">
    <source>
        <dbReference type="ARBA" id="ARBA00022989"/>
    </source>
</evidence>
<dbReference type="Pfam" id="PF01094">
    <property type="entry name" value="ANF_receptor"/>
    <property type="match status" value="1"/>
</dbReference>
<dbReference type="InterPro" id="IPR017978">
    <property type="entry name" value="GPCR_3_C"/>
</dbReference>
<dbReference type="GO" id="GO:0005886">
    <property type="term" value="C:plasma membrane"/>
    <property type="evidence" value="ECO:0007669"/>
    <property type="project" value="UniProtKB-SubCell"/>
</dbReference>
<protein>
    <submittedName>
        <fullName evidence="14">Metabotropic glutamate receptor 4 isoform X1</fullName>
    </submittedName>
</protein>
<feature type="transmembrane region" description="Helical" evidence="12">
    <location>
        <begin position="898"/>
        <end position="918"/>
    </location>
</feature>
<evidence type="ECO:0000256" key="4">
    <source>
        <dbReference type="ARBA" id="ARBA00022692"/>
    </source>
</evidence>
<organism evidence="14 15">
    <name type="scientific">Vespula maculifrons</name>
    <name type="common">Eastern yellow jacket</name>
    <name type="synonym">Wasp</name>
    <dbReference type="NCBI Taxonomy" id="7453"/>
    <lineage>
        <taxon>Eukaryota</taxon>
        <taxon>Metazoa</taxon>
        <taxon>Ecdysozoa</taxon>
        <taxon>Arthropoda</taxon>
        <taxon>Hexapoda</taxon>
        <taxon>Insecta</taxon>
        <taxon>Pterygota</taxon>
        <taxon>Neoptera</taxon>
        <taxon>Endopterygota</taxon>
        <taxon>Hymenoptera</taxon>
        <taxon>Apocrita</taxon>
        <taxon>Aculeata</taxon>
        <taxon>Vespoidea</taxon>
        <taxon>Vespidae</taxon>
        <taxon>Vespinae</taxon>
        <taxon>Vespula</taxon>
    </lineage>
</organism>
<dbReference type="InterPro" id="IPR017979">
    <property type="entry name" value="GPCR_3_CS"/>
</dbReference>
<feature type="transmembrane region" description="Helical" evidence="12">
    <location>
        <begin position="961"/>
        <end position="982"/>
    </location>
</feature>
<dbReference type="PRINTS" id="PR00248">
    <property type="entry name" value="GPCRMGR"/>
</dbReference>
<dbReference type="Gene3D" id="3.40.50.2300">
    <property type="match status" value="2"/>
</dbReference>
<dbReference type="FunFam" id="3.40.50.2300:FF:000145">
    <property type="entry name" value="Glutamate receptor, metabotropic"/>
    <property type="match status" value="1"/>
</dbReference>
<dbReference type="InterPro" id="IPR038550">
    <property type="entry name" value="GPCR_3_9-Cys_sf"/>
</dbReference>
<sequence>MESSFISKHERGEIRSMLENATTKIRFIYILVCVTPLIDLEKTFRSLTEGFSDHRSLRLLQRMTRLVTFLFLASCTFVNARTYLNVSGDILLGALFPIHGKGGSGENCGKIKLEDGIQPLEAMLYTLQQINQDPKILPGVRLGALVFDSCDNPSYALEQALNFVKGFIAHSNEFHVQEYECRDKSVPKFSKGGFDKIVAVLADQSSSVTIQVASMLKLFSVPQISYMATSPALSNKKIYPHFFRTIPSDLNQAHAMLEILKQFEWTYVSIVYSDTEYGNHGYETLTSLAYLYSICFSTPQRINKEHFKNEDYDTVIRTIANKTDVRVVVLFAEKSTTLRVLDAAKRLNVGTRFLWIGSDSWSSSNHRDFADLDSSRMGQEMAVLEGALVVQPLSRQLSGFDKYFTNLTLEHEKINPWFREFWQEYHRCGINDTESMNITKEYFYDSCLNESLTLNISMGYKQQKFLHFVRDAIYSMAHALHDMQKEKCGEGYNGICSEMKHIDGIDLTKYLQNVSFKDDAGNKFRFVDVADGPPRYSILNYQRNKDGAYRWIVIGNYTGTIRRINEINRVFSSIKKEEEKTNKKCLFSFFLFFLFSFIENENGTPSLYIETTAMKYRNQTKGGRKYFPNSTCSRPCESNQVMIREEQDLCCWRCRKCGLYQYKVNDQRCEDCLLGTRPTKDSKRCDSIPEEYIDYYSPWAIVAMVVASIGILLTIYVWFIFRIYGETPVIKASGRELSSLLLLSILASFLMTFAIVAEPITETCAITRFGIGFCYTLCYAALVTKTNRIHRIFNNISHSPRKSRYTSPKSQLLITGILILLEVIVNVILLVKVPPRVKHIYPTRDTKIKICQGLDDRSYIVSLIYPFVLIGKSSIFLEKKKKTKKMLSILYQLSTRQFTKESFFLSFRIIVICTIYAIKTRKCPEGFNETKHIAFTNYTTMVLWLAFVPLYLVSNSNAIRVVTLALSLSLSGLVQLACLFFPKIYIVLIKPEKNTKELVMAQHRSSSYLPTSATPVVALNGNPFIFHTTKEQKP</sequence>
<evidence type="ECO:0000256" key="7">
    <source>
        <dbReference type="ARBA" id="ARBA00023136"/>
    </source>
</evidence>
<dbReference type="Pfam" id="PF00003">
    <property type="entry name" value="7tm_3"/>
    <property type="match status" value="2"/>
</dbReference>
<keyword evidence="8 14" id="KW-0675">Receptor</keyword>
<dbReference type="AlphaFoldDB" id="A0ABD2ARX9"/>
<dbReference type="EMBL" id="JAYRBN010000114">
    <property type="protein sequence ID" value="KAL2723379.1"/>
    <property type="molecule type" value="Genomic_DNA"/>
</dbReference>
<keyword evidence="3" id="KW-1003">Cell membrane</keyword>
<evidence type="ECO:0000313" key="14">
    <source>
        <dbReference type="EMBL" id="KAL2723379.1"/>
    </source>
</evidence>
<dbReference type="CDD" id="cd06362">
    <property type="entry name" value="PBP1_mGluR"/>
    <property type="match status" value="1"/>
</dbReference>
<dbReference type="FunFam" id="2.10.50.30:FF:000001">
    <property type="entry name" value="metabotropic glutamate receptor 1"/>
    <property type="match status" value="1"/>
</dbReference>
<keyword evidence="10" id="KW-0807">Transducer</keyword>
<gene>
    <name evidence="14" type="ORF">V1477_019230</name>
</gene>
<feature type="transmembrane region" description="Helical" evidence="12">
    <location>
        <begin position="766"/>
        <end position="784"/>
    </location>
</feature>
<dbReference type="InterPro" id="IPR028082">
    <property type="entry name" value="Peripla_BP_I"/>
</dbReference>
<dbReference type="PANTHER" id="PTHR24060">
    <property type="entry name" value="METABOTROPIC GLUTAMATE RECEPTOR"/>
    <property type="match status" value="1"/>
</dbReference>
<dbReference type="Gene3D" id="2.10.50.30">
    <property type="entry name" value="GPCR, family 3, nine cysteines domain"/>
    <property type="match status" value="1"/>
</dbReference>
<dbReference type="InterPro" id="IPR000162">
    <property type="entry name" value="GPCR_3_mtglu_rcpt"/>
</dbReference>
<evidence type="ECO:0000256" key="8">
    <source>
        <dbReference type="ARBA" id="ARBA00023170"/>
    </source>
</evidence>
<dbReference type="PRINTS" id="PR00593">
    <property type="entry name" value="MTABOTROPICR"/>
</dbReference>
<accession>A0ABD2ARX9</accession>
<comment type="similarity">
    <text evidence="2">Belongs to the G-protein coupled receptor 3 family.</text>
</comment>
<dbReference type="SUPFAM" id="SSF53822">
    <property type="entry name" value="Periplasmic binding protein-like I"/>
    <property type="match status" value="1"/>
</dbReference>
<name>A0ABD2ARX9_VESMC</name>
<dbReference type="GO" id="GO:0004930">
    <property type="term" value="F:G protein-coupled receptor activity"/>
    <property type="evidence" value="ECO:0007669"/>
    <property type="project" value="UniProtKB-KW"/>
</dbReference>
<dbReference type="Proteomes" id="UP001607303">
    <property type="component" value="Unassembled WGS sequence"/>
</dbReference>
<keyword evidence="15" id="KW-1185">Reference proteome</keyword>